<reference evidence="1 2" key="1">
    <citation type="submission" date="2014-02" db="EMBL/GenBank/DDBJ databases">
        <title>Draft genome sequence of Lysinibacillus odysseyi NBRC 100172.</title>
        <authorList>
            <person name="Zhang F."/>
            <person name="Wang G."/>
            <person name="Zhang L."/>
        </authorList>
    </citation>
    <scope>NUCLEOTIDE SEQUENCE [LARGE SCALE GENOMIC DNA]</scope>
    <source>
        <strain evidence="1 2">NBRC 100172</strain>
    </source>
</reference>
<dbReference type="SUPFAM" id="SSF53756">
    <property type="entry name" value="UDP-Glycosyltransferase/glycogen phosphorylase"/>
    <property type="match status" value="1"/>
</dbReference>
<keyword evidence="2" id="KW-1185">Reference proteome</keyword>
<dbReference type="OrthoDB" id="2444888at2"/>
<dbReference type="AlphaFoldDB" id="A0A0A3IQV7"/>
<dbReference type="EMBL" id="JPVP01000053">
    <property type="protein sequence ID" value="KGR85810.1"/>
    <property type="molecule type" value="Genomic_DNA"/>
</dbReference>
<dbReference type="STRING" id="1220589.CD32_08150"/>
<protein>
    <submittedName>
        <fullName evidence="1">CMP-N-acetylneuraminic acid synthetase</fullName>
    </submittedName>
</protein>
<sequence length="346" mass="39302">MNLPNQKRKIAFIVEHCPIKGLYPLERAMLLSKLLNEESVFMFVKTNDMNALKRFEETGVTPVLFEKYEELVKSIRNLDLDLIIQDGKDTIAEQVEMLRPFCKTIVHFDDFGSGNVLADCNVVALFEDLGSSGEMLPANTLAGSYAFAVNSHLPEIAAIRDDQMTNHPPHIVIAFEDGDEHNLTYRTLRHLTQLHVPLRISVAIDEEYKHPIGDLQMMLLSRRNAKIVKSTEALYELLHDADIVVCNNNYTPYKVASIGIPCITLAQHEREIAHAFARELNGFIHLGLGRKIKQSSIQNAVMELLLHEHRRERAIRKQRSLEILGNNEILQALLLDLAYGRHLAQL</sequence>
<comment type="caution">
    <text evidence="1">The sequence shown here is derived from an EMBL/GenBank/DDBJ whole genome shotgun (WGS) entry which is preliminary data.</text>
</comment>
<accession>A0A0A3IQV7</accession>
<evidence type="ECO:0000313" key="1">
    <source>
        <dbReference type="EMBL" id="KGR85810.1"/>
    </source>
</evidence>
<proteinExistence type="predicted"/>
<dbReference type="eggNOG" id="COG3980">
    <property type="taxonomic scope" value="Bacteria"/>
</dbReference>
<dbReference type="Proteomes" id="UP000030437">
    <property type="component" value="Unassembled WGS sequence"/>
</dbReference>
<dbReference type="Gene3D" id="3.40.50.2000">
    <property type="entry name" value="Glycogen Phosphorylase B"/>
    <property type="match status" value="1"/>
</dbReference>
<name>A0A0A3IQV7_9BACI</name>
<evidence type="ECO:0000313" key="2">
    <source>
        <dbReference type="Proteomes" id="UP000030437"/>
    </source>
</evidence>
<organism evidence="1 2">
    <name type="scientific">Lysinibacillus odysseyi 34hs-1 = NBRC 100172</name>
    <dbReference type="NCBI Taxonomy" id="1220589"/>
    <lineage>
        <taxon>Bacteria</taxon>
        <taxon>Bacillati</taxon>
        <taxon>Bacillota</taxon>
        <taxon>Bacilli</taxon>
        <taxon>Bacillales</taxon>
        <taxon>Bacillaceae</taxon>
        <taxon>Lysinibacillus</taxon>
    </lineage>
</organism>
<gene>
    <name evidence="1" type="ORF">CD32_08150</name>
</gene>